<dbReference type="EMBL" id="BBRZ01000023">
    <property type="protein sequence ID" value="GAM56090.1"/>
    <property type="molecule type" value="Genomic_DNA"/>
</dbReference>
<sequence>MNLNETERHYDVVKRAIEFIRDNTLNQPSLAEVAESVHMSEYHLQRLFVQWAGISPKRFMQSLTKQHAMQMLRQSDSLLDVAHEVGLSGTGRLHDLMVTCEAMTPGEIQSLGDKLVIEYGVAVTPFGQALIGWTKRGICYLQFVDQDIKLKETHLREQWPLASFQLSDAQFIADKDIPIRKRAYT</sequence>
<evidence type="ECO:0000256" key="1">
    <source>
        <dbReference type="ARBA" id="ARBA00023015"/>
    </source>
</evidence>
<keyword evidence="2" id="KW-0238">DNA-binding</keyword>
<evidence type="ECO:0000256" key="2">
    <source>
        <dbReference type="ARBA" id="ARBA00023125"/>
    </source>
</evidence>
<gene>
    <name evidence="5" type="ORF">JCM19231_4036</name>
</gene>
<dbReference type="GO" id="GO:0003700">
    <property type="term" value="F:DNA-binding transcription factor activity"/>
    <property type="evidence" value="ECO:0007669"/>
    <property type="project" value="InterPro"/>
</dbReference>
<dbReference type="GO" id="GO:0006281">
    <property type="term" value="P:DNA repair"/>
    <property type="evidence" value="ECO:0007669"/>
    <property type="project" value="InterPro"/>
</dbReference>
<dbReference type="AlphaFoldDB" id="A0A0B8NN80"/>
<keyword evidence="6" id="KW-1185">Reference proteome</keyword>
<dbReference type="Gene3D" id="1.10.10.60">
    <property type="entry name" value="Homeodomain-like"/>
    <property type="match status" value="1"/>
</dbReference>
<protein>
    <submittedName>
        <fullName evidence="5">ADA regulatory protein</fullName>
        <ecNumber evidence="5">2.1.1.63</ecNumber>
    </submittedName>
</protein>
<keyword evidence="5" id="KW-0808">Transferase</keyword>
<proteinExistence type="predicted"/>
<dbReference type="SUPFAM" id="SSF53155">
    <property type="entry name" value="Methylated DNA-protein cysteine methyltransferase domain"/>
    <property type="match status" value="1"/>
</dbReference>
<evidence type="ECO:0000313" key="6">
    <source>
        <dbReference type="Proteomes" id="UP000031671"/>
    </source>
</evidence>
<dbReference type="Proteomes" id="UP000031671">
    <property type="component" value="Unassembled WGS sequence"/>
</dbReference>
<evidence type="ECO:0000313" key="5">
    <source>
        <dbReference type="EMBL" id="GAM56090.1"/>
    </source>
</evidence>
<dbReference type="PROSITE" id="PS01124">
    <property type="entry name" value="HTH_ARAC_FAMILY_2"/>
    <property type="match status" value="1"/>
</dbReference>
<dbReference type="PANTHER" id="PTHR46796">
    <property type="entry name" value="HTH-TYPE TRANSCRIPTIONAL ACTIVATOR RHAS-RELATED"/>
    <property type="match status" value="1"/>
</dbReference>
<comment type="caution">
    <text evidence="5">The sequence shown here is derived from an EMBL/GenBank/DDBJ whole genome shotgun (WGS) entry which is preliminary data.</text>
</comment>
<dbReference type="SMART" id="SM00342">
    <property type="entry name" value="HTH_ARAC"/>
    <property type="match status" value="1"/>
</dbReference>
<dbReference type="SUPFAM" id="SSF46689">
    <property type="entry name" value="Homeodomain-like"/>
    <property type="match status" value="1"/>
</dbReference>
<keyword evidence="3" id="KW-0804">Transcription</keyword>
<dbReference type="InterPro" id="IPR009057">
    <property type="entry name" value="Homeodomain-like_sf"/>
</dbReference>
<reference evidence="5 6" key="2">
    <citation type="submission" date="2015-01" db="EMBL/GenBank/DDBJ databases">
        <authorList>
            <consortium name="NBRP consortium"/>
            <person name="Sawabe T."/>
            <person name="Meirelles P."/>
            <person name="Feng G."/>
            <person name="Sayaka M."/>
            <person name="Hattori M."/>
            <person name="Ohkuma M."/>
        </authorList>
    </citation>
    <scope>NUCLEOTIDE SEQUENCE [LARGE SCALE GENOMIC DNA]</scope>
    <source>
        <strain evidence="6">JCM 19231</strain>
    </source>
</reference>
<organism evidence="5 6">
    <name type="scientific">Vibrio ishigakensis</name>
    <dbReference type="NCBI Taxonomy" id="1481914"/>
    <lineage>
        <taxon>Bacteria</taxon>
        <taxon>Pseudomonadati</taxon>
        <taxon>Pseudomonadota</taxon>
        <taxon>Gammaproteobacteria</taxon>
        <taxon>Vibrionales</taxon>
        <taxon>Vibrionaceae</taxon>
        <taxon>Vibrio</taxon>
    </lineage>
</organism>
<dbReference type="Gene3D" id="3.30.160.70">
    <property type="entry name" value="Methylated DNA-protein cysteine methyltransferase domain"/>
    <property type="match status" value="1"/>
</dbReference>
<dbReference type="InterPro" id="IPR018060">
    <property type="entry name" value="HTH_AraC"/>
</dbReference>
<dbReference type="GO" id="GO:0032259">
    <property type="term" value="P:methylation"/>
    <property type="evidence" value="ECO:0007669"/>
    <property type="project" value="UniProtKB-KW"/>
</dbReference>
<dbReference type="GO" id="GO:0043565">
    <property type="term" value="F:sequence-specific DNA binding"/>
    <property type="evidence" value="ECO:0007669"/>
    <property type="project" value="InterPro"/>
</dbReference>
<reference evidence="5 6" key="1">
    <citation type="submission" date="2015-01" db="EMBL/GenBank/DDBJ databases">
        <title>Vibrio sp. C1 JCM 19231 whole genome shotgun sequence.</title>
        <authorList>
            <person name="Sawabe T."/>
            <person name="Meirelles P."/>
            <person name="Feng G."/>
            <person name="Sayaka M."/>
            <person name="Hattori M."/>
            <person name="Ohkuma M."/>
        </authorList>
    </citation>
    <scope>NUCLEOTIDE SEQUENCE [LARGE SCALE GENOMIC DNA]</scope>
    <source>
        <strain evidence="6">JCM 19231</strain>
    </source>
</reference>
<dbReference type="InterPro" id="IPR036631">
    <property type="entry name" value="MGMT_N_sf"/>
</dbReference>
<keyword evidence="1" id="KW-0805">Transcription regulation</keyword>
<name>A0A0B8NN80_9VIBR</name>
<dbReference type="GO" id="GO:0003908">
    <property type="term" value="F:methylated-DNA-[protein]-cysteine S-methyltransferase activity"/>
    <property type="evidence" value="ECO:0007669"/>
    <property type="project" value="UniProtKB-EC"/>
</dbReference>
<evidence type="ECO:0000256" key="3">
    <source>
        <dbReference type="ARBA" id="ARBA00023163"/>
    </source>
</evidence>
<keyword evidence="5" id="KW-0489">Methyltransferase</keyword>
<accession>A0A0B8NN80</accession>
<dbReference type="InterPro" id="IPR050204">
    <property type="entry name" value="AraC_XylS_family_regulators"/>
</dbReference>
<dbReference type="EC" id="2.1.1.63" evidence="5"/>
<evidence type="ECO:0000259" key="4">
    <source>
        <dbReference type="PROSITE" id="PS01124"/>
    </source>
</evidence>
<dbReference type="Pfam" id="PF12833">
    <property type="entry name" value="HTH_18"/>
    <property type="match status" value="1"/>
</dbReference>
<feature type="domain" description="HTH araC/xylS-type" evidence="4">
    <location>
        <begin position="14"/>
        <end position="111"/>
    </location>
</feature>